<keyword evidence="1" id="KW-0472">Membrane</keyword>
<sequence length="103" mass="12812">MWVWFLISLALGCKVELLLVSFANLSRVHRYRSTCRIKWFWRSFFFFPRACPLRPWHVLDVPDFFFFFFRDMLLVELYSTFPFGDLNDEKKRKKKRRDAWYVL</sequence>
<keyword evidence="1" id="KW-0812">Transmembrane</keyword>
<reference evidence="2" key="1">
    <citation type="submission" date="2019-12" db="EMBL/GenBank/DDBJ databases">
        <title>An insight into the sialome of adult female Ixodes ricinus ticks feeding for 6 days.</title>
        <authorList>
            <person name="Perner J."/>
            <person name="Ribeiro J.M.C."/>
        </authorList>
    </citation>
    <scope>NUCLEOTIDE SEQUENCE</scope>
    <source>
        <strain evidence="2">Semi-engorged</strain>
        <tissue evidence="2">Salivary glands</tissue>
    </source>
</reference>
<evidence type="ECO:0000313" key="2">
    <source>
        <dbReference type="EMBL" id="MXU88752.1"/>
    </source>
</evidence>
<accession>A0A6B0U827</accession>
<name>A0A6B0U827_IXORI</name>
<dbReference type="EMBL" id="GIFC01006669">
    <property type="protein sequence ID" value="MXU88752.1"/>
    <property type="molecule type" value="Transcribed_RNA"/>
</dbReference>
<feature type="transmembrane region" description="Helical" evidence="1">
    <location>
        <begin position="6"/>
        <end position="27"/>
    </location>
</feature>
<dbReference type="AlphaFoldDB" id="A0A6B0U827"/>
<proteinExistence type="predicted"/>
<keyword evidence="1" id="KW-1133">Transmembrane helix</keyword>
<protein>
    <submittedName>
        <fullName evidence="2">Putative secreted protein</fullName>
    </submittedName>
</protein>
<organism evidence="2">
    <name type="scientific">Ixodes ricinus</name>
    <name type="common">Common tick</name>
    <name type="synonym">Acarus ricinus</name>
    <dbReference type="NCBI Taxonomy" id="34613"/>
    <lineage>
        <taxon>Eukaryota</taxon>
        <taxon>Metazoa</taxon>
        <taxon>Ecdysozoa</taxon>
        <taxon>Arthropoda</taxon>
        <taxon>Chelicerata</taxon>
        <taxon>Arachnida</taxon>
        <taxon>Acari</taxon>
        <taxon>Parasitiformes</taxon>
        <taxon>Ixodida</taxon>
        <taxon>Ixodoidea</taxon>
        <taxon>Ixodidae</taxon>
        <taxon>Ixodinae</taxon>
        <taxon>Ixodes</taxon>
    </lineage>
</organism>
<evidence type="ECO:0000256" key="1">
    <source>
        <dbReference type="SAM" id="Phobius"/>
    </source>
</evidence>